<proteinExistence type="predicted"/>
<organism evidence="3 4">
    <name type="scientific">Schumannella luteola</name>
    <dbReference type="NCBI Taxonomy" id="472059"/>
    <lineage>
        <taxon>Bacteria</taxon>
        <taxon>Bacillati</taxon>
        <taxon>Actinomycetota</taxon>
        <taxon>Actinomycetes</taxon>
        <taxon>Micrococcales</taxon>
        <taxon>Microbacteriaceae</taxon>
        <taxon>Schumannella</taxon>
    </lineage>
</organism>
<keyword evidence="2" id="KW-1133">Transmembrane helix</keyword>
<keyword evidence="2" id="KW-0472">Membrane</keyword>
<dbReference type="Proteomes" id="UP000553888">
    <property type="component" value="Unassembled WGS sequence"/>
</dbReference>
<reference evidence="3 4" key="1">
    <citation type="submission" date="2020-07" db="EMBL/GenBank/DDBJ databases">
        <title>Sequencing the genomes of 1000 actinobacteria strains.</title>
        <authorList>
            <person name="Klenk H.-P."/>
        </authorList>
    </citation>
    <scope>NUCLEOTIDE SEQUENCE [LARGE SCALE GENOMIC DNA]</scope>
    <source>
        <strain evidence="3 4">DSM 23141</strain>
    </source>
</reference>
<feature type="transmembrane region" description="Helical" evidence="2">
    <location>
        <begin position="70"/>
        <end position="95"/>
    </location>
</feature>
<evidence type="ECO:0000313" key="4">
    <source>
        <dbReference type="Proteomes" id="UP000553888"/>
    </source>
</evidence>
<evidence type="ECO:0000256" key="2">
    <source>
        <dbReference type="SAM" id="Phobius"/>
    </source>
</evidence>
<name>A0A852YM71_9MICO</name>
<dbReference type="SUPFAM" id="SSF48452">
    <property type="entry name" value="TPR-like"/>
    <property type="match status" value="1"/>
</dbReference>
<feature type="transmembrane region" description="Helical" evidence="2">
    <location>
        <begin position="40"/>
        <end position="64"/>
    </location>
</feature>
<keyword evidence="4" id="KW-1185">Reference proteome</keyword>
<dbReference type="EMBL" id="JACBZY010000001">
    <property type="protein sequence ID" value="NYH00289.1"/>
    <property type="molecule type" value="Genomic_DNA"/>
</dbReference>
<comment type="caution">
    <text evidence="3">The sequence shown here is derived from an EMBL/GenBank/DDBJ whole genome shotgun (WGS) entry which is preliminary data.</text>
</comment>
<keyword evidence="2" id="KW-0812">Transmembrane</keyword>
<evidence type="ECO:0000256" key="1">
    <source>
        <dbReference type="SAM" id="MobiDB-lite"/>
    </source>
</evidence>
<accession>A0A852YM71</accession>
<dbReference type="RefSeq" id="WP_425502491.1">
    <property type="nucleotide sequence ID" value="NZ_JACBZY010000001.1"/>
</dbReference>
<gene>
    <name evidence="3" type="ORF">BJ979_002914</name>
</gene>
<sequence>MPESAEQDQPAAQDRSAQPASTAGAGALPRRRGALLRARAAVIVMAALLLLYLVFALGYAILLLSTGVPIAIALGVALIVLPLLGIWALGAELLFAVRADRLAARLEAENGMPAEPLPVHASGRVDRDAAEAVFPRYREAVEAAPEDWRAWFRLGLVYDASGDRRRARWATRQAIRFSRA</sequence>
<evidence type="ECO:0000313" key="3">
    <source>
        <dbReference type="EMBL" id="NYH00289.1"/>
    </source>
</evidence>
<feature type="region of interest" description="Disordered" evidence="1">
    <location>
        <begin position="1"/>
        <end position="25"/>
    </location>
</feature>
<dbReference type="InterPro" id="IPR011990">
    <property type="entry name" value="TPR-like_helical_dom_sf"/>
</dbReference>
<dbReference type="AlphaFoldDB" id="A0A852YM71"/>
<protein>
    <submittedName>
        <fullName evidence="3">Cytochrome c-type biogenesis protein CcmH/NrfG</fullName>
    </submittedName>
</protein>
<dbReference type="Gene3D" id="1.25.40.10">
    <property type="entry name" value="Tetratricopeptide repeat domain"/>
    <property type="match status" value="1"/>
</dbReference>